<protein>
    <recommendedName>
        <fullName evidence="3">ribose 1,5-bisphosphate phosphokinase</fullName>
        <ecNumber evidence="3">2.7.4.23</ecNumber>
    </recommendedName>
</protein>
<name>A0A1W2D0F6_9HYPH</name>
<keyword evidence="6" id="KW-0067">ATP-binding</keyword>
<dbReference type="EMBL" id="FWXR01000012">
    <property type="protein sequence ID" value="SMC91065.1"/>
    <property type="molecule type" value="Genomic_DNA"/>
</dbReference>
<dbReference type="EC" id="2.7.4.23" evidence="3"/>
<evidence type="ECO:0000256" key="5">
    <source>
        <dbReference type="ARBA" id="ARBA00022741"/>
    </source>
</evidence>
<keyword evidence="5" id="KW-0547">Nucleotide-binding</keyword>
<dbReference type="InterPro" id="IPR012699">
    <property type="entry name" value="PhnN"/>
</dbReference>
<dbReference type="NCBIfam" id="TIGR02322">
    <property type="entry name" value="phosphon_PhnN"/>
    <property type="match status" value="1"/>
</dbReference>
<organism evidence="7 8">
    <name type="scientific">Fulvimarina manganoxydans</name>
    <dbReference type="NCBI Taxonomy" id="937218"/>
    <lineage>
        <taxon>Bacteria</taxon>
        <taxon>Pseudomonadati</taxon>
        <taxon>Pseudomonadota</taxon>
        <taxon>Alphaproteobacteria</taxon>
        <taxon>Hyphomicrobiales</taxon>
        <taxon>Aurantimonadaceae</taxon>
        <taxon>Fulvimarina</taxon>
    </lineage>
</organism>
<dbReference type="GO" id="GO:0033863">
    <property type="term" value="F:ribose 1,5-bisphosphate phosphokinase activity"/>
    <property type="evidence" value="ECO:0007669"/>
    <property type="project" value="UniProtKB-EC"/>
</dbReference>
<sequence length="194" mass="21027">MSLETATLSRTGTLIAVVGPSGAGKDTLIRRAAERYEGDRRFVFARRVITRPADVGSEDHDTLDEVTFEAWEADGRFCLTWRAHGLAYGLPAKLQTDLANGASVIANLSRRSIAQAVDLMPHVAAITVSAPREILVERILARGREDRWSAKERVARKGESELPDGLVGHWVVDNSGTLDDAVSGFCAALEEIAS</sequence>
<keyword evidence="8" id="KW-1185">Reference proteome</keyword>
<accession>A0A1W2D0F6</accession>
<evidence type="ECO:0000256" key="4">
    <source>
        <dbReference type="ARBA" id="ARBA00022679"/>
    </source>
</evidence>
<proteinExistence type="predicted"/>
<evidence type="ECO:0000256" key="2">
    <source>
        <dbReference type="ARBA" id="ARBA00005069"/>
    </source>
</evidence>
<evidence type="ECO:0000313" key="7">
    <source>
        <dbReference type="EMBL" id="SMC91065.1"/>
    </source>
</evidence>
<reference evidence="7 8" key="1">
    <citation type="submission" date="2017-04" db="EMBL/GenBank/DDBJ databases">
        <authorList>
            <person name="Afonso C.L."/>
            <person name="Miller P.J."/>
            <person name="Scott M.A."/>
            <person name="Spackman E."/>
            <person name="Goraichik I."/>
            <person name="Dimitrov K.M."/>
            <person name="Suarez D.L."/>
            <person name="Swayne D.E."/>
        </authorList>
    </citation>
    <scope>NUCLEOTIDE SEQUENCE [LARGE SCALE GENOMIC DNA]</scope>
    <source>
        <strain evidence="7 8">CGMCC 1.10972</strain>
    </source>
</reference>
<dbReference type="Proteomes" id="UP000192656">
    <property type="component" value="Unassembled WGS sequence"/>
</dbReference>
<comment type="pathway">
    <text evidence="2">Metabolic intermediate biosynthesis; 5-phospho-alpha-D-ribose 1-diphosphate biosynthesis; 5-phospho-alpha-D-ribose 1-diphosphate from D-ribose 5-phosphate (route II): step 3/3.</text>
</comment>
<dbReference type="GO" id="GO:0006015">
    <property type="term" value="P:5-phosphoribose 1-diphosphate biosynthetic process"/>
    <property type="evidence" value="ECO:0007669"/>
    <property type="project" value="UniProtKB-UniPathway"/>
</dbReference>
<dbReference type="RefSeq" id="WP_170923294.1">
    <property type="nucleotide sequence ID" value="NZ_FWXR01000012.1"/>
</dbReference>
<dbReference type="Gene3D" id="3.40.50.300">
    <property type="entry name" value="P-loop containing nucleotide triphosphate hydrolases"/>
    <property type="match status" value="1"/>
</dbReference>
<dbReference type="Pfam" id="PF13671">
    <property type="entry name" value="AAA_33"/>
    <property type="match status" value="1"/>
</dbReference>
<keyword evidence="7" id="KW-0418">Kinase</keyword>
<evidence type="ECO:0000256" key="3">
    <source>
        <dbReference type="ARBA" id="ARBA00012892"/>
    </source>
</evidence>
<dbReference type="SUPFAM" id="SSF52540">
    <property type="entry name" value="P-loop containing nucleoside triphosphate hydrolases"/>
    <property type="match status" value="1"/>
</dbReference>
<comment type="catalytic activity">
    <reaction evidence="1">
        <text>alpha-D-ribose 1,5-bisphosphate + ATP = 5-phospho-alpha-D-ribose 1-diphosphate + ADP</text>
        <dbReference type="Rhea" id="RHEA:20109"/>
        <dbReference type="ChEBI" id="CHEBI:30616"/>
        <dbReference type="ChEBI" id="CHEBI:58017"/>
        <dbReference type="ChEBI" id="CHEBI:68688"/>
        <dbReference type="ChEBI" id="CHEBI:456216"/>
        <dbReference type="EC" id="2.7.4.23"/>
    </reaction>
</comment>
<dbReference type="GO" id="GO:0005524">
    <property type="term" value="F:ATP binding"/>
    <property type="evidence" value="ECO:0007669"/>
    <property type="project" value="UniProtKB-KW"/>
</dbReference>
<keyword evidence="4" id="KW-0808">Transferase</keyword>
<evidence type="ECO:0000256" key="6">
    <source>
        <dbReference type="ARBA" id="ARBA00022840"/>
    </source>
</evidence>
<evidence type="ECO:0000256" key="1">
    <source>
        <dbReference type="ARBA" id="ARBA00000373"/>
    </source>
</evidence>
<gene>
    <name evidence="7" type="ORF">SAMN06297251_11230</name>
</gene>
<dbReference type="AlphaFoldDB" id="A0A1W2D0F6"/>
<dbReference type="STRING" id="937218.SAMN06297251_11230"/>
<evidence type="ECO:0000313" key="8">
    <source>
        <dbReference type="Proteomes" id="UP000192656"/>
    </source>
</evidence>
<dbReference type="UniPathway" id="UPA00087">
    <property type="reaction ID" value="UER00175"/>
</dbReference>
<dbReference type="InterPro" id="IPR027417">
    <property type="entry name" value="P-loop_NTPase"/>
</dbReference>